<dbReference type="RefSeq" id="WP_002630024.1">
    <property type="nucleotide sequence ID" value="NZ_ANAH02000001.1"/>
</dbReference>
<protein>
    <recommendedName>
        <fullName evidence="2">histidine kinase</fullName>
        <ecNumber evidence="2">2.7.13.3</ecNumber>
    </recommendedName>
</protein>
<evidence type="ECO:0000256" key="4">
    <source>
        <dbReference type="PROSITE-ProRule" id="PRU00169"/>
    </source>
</evidence>
<feature type="compositionally biased region" description="Pro residues" evidence="6">
    <location>
        <begin position="740"/>
        <end position="756"/>
    </location>
</feature>
<dbReference type="PROSITE" id="PS50113">
    <property type="entry name" value="PAC"/>
    <property type="match status" value="1"/>
</dbReference>
<dbReference type="Pfam" id="PF00072">
    <property type="entry name" value="Response_reg"/>
    <property type="match status" value="2"/>
</dbReference>
<feature type="modified residue" description="4-aspartylphosphate" evidence="4">
    <location>
        <position position="657"/>
    </location>
</feature>
<sequence>MVAPWGAISWFRMSDMIDSQKLFDSAPAPLMVLDRELKYVAANQAYLRATSLRRDEIIGRNLFEVLPRNSDPADPDGEGKLRESLERVLASRMPDLLAMAVQPISRPGEGGPVLEKRVWTYSHKPLLDSTGNVAFILQHAVDVTDLRTTNGSNGAKGQRLEGVSGEQLAALIGQAWTVQENNKELDYERRYLRQLIDLLPGVVGVLRGPDYVFDMMNANYLPYVGFRDVIGLPLLKARPELTGNESIFDMLRRVFHQGETISVKGFNLSIRTKKDGPIENLVVDFEYRPVRVSGGPVMAVLIYGQDVTEKAHAEAQVRHYQEHLEQLVRERTRALEESEAERRKTEEQLRQSQKMEAVGKLTGGVAHDFNNLLQVIAGNLQLLQRDVVGNERALHRVQTATRAVERGAKLASQLLSFARRQPLQPLVVNLSRLVRGMDELLRRTLGEDVELETVTAGGLWNTAIDPNQLENVILNLAINARDAMSNNGKLTIEVSNAVLDDRYCRMHPEVLPGQYVLLAVSDTGSGMTPEVMERAFEPFFTTKPEGRGTGLGLSMVYGFVKQSGGHIKLYSELGHGTTIKLYMPRAVEAESMDAQVITGPIEGGSETILVVEDDPEVRTTVVEMVSELGYRVLKAVDAQSALVILQSGVPIELLFTDVVMPGPVRSPELAKQAKGLHPDIEVLFTSGYTENAIVHGGRLDPGVQLLSKPYSREDLARKLRQLLNGRQQRLAVRGAARPVPATPASPSPAAPSPTPPTASSSERAPAPSASRRLRVLLVEDDEDVRSSACELMDLLGHEVLAVTSAEEAKGAMAASGFDVLFTDVTLPGASGVDLAREVASRKTGIKIILASGHGHVALPRGEAPLEGVVVLPKPYGLPQIQAALEQAVALP</sequence>
<dbReference type="CDD" id="cd00082">
    <property type="entry name" value="HisKA"/>
    <property type="match status" value="1"/>
</dbReference>
<evidence type="ECO:0000256" key="2">
    <source>
        <dbReference type="ARBA" id="ARBA00012438"/>
    </source>
</evidence>
<dbReference type="InterPro" id="IPR003594">
    <property type="entry name" value="HATPase_dom"/>
</dbReference>
<dbReference type="SUPFAM" id="SSF52172">
    <property type="entry name" value="CheY-like"/>
    <property type="match status" value="2"/>
</dbReference>
<dbReference type="SUPFAM" id="SSF55785">
    <property type="entry name" value="PYP-like sensor domain (PAS domain)"/>
    <property type="match status" value="1"/>
</dbReference>
<dbReference type="SMART" id="SM00448">
    <property type="entry name" value="REC"/>
    <property type="match status" value="2"/>
</dbReference>
<dbReference type="InterPro" id="IPR036890">
    <property type="entry name" value="HATPase_C_sf"/>
</dbReference>
<dbReference type="Gene3D" id="3.40.50.2300">
    <property type="match status" value="2"/>
</dbReference>
<dbReference type="Gene3D" id="3.30.565.10">
    <property type="entry name" value="Histidine kinase-like ATPase, C-terminal domain"/>
    <property type="match status" value="1"/>
</dbReference>
<proteinExistence type="predicted"/>
<dbReference type="Pfam" id="PF02518">
    <property type="entry name" value="HATPase_c"/>
    <property type="match status" value="1"/>
</dbReference>
<reference evidence="11" key="1">
    <citation type="submission" date="2013-05" db="EMBL/GenBank/DDBJ databases">
        <title>Genome assembly of Cystobacter fuscus DSM 2262.</title>
        <authorList>
            <person name="Sharma G."/>
            <person name="Khatri I."/>
            <person name="Kaur C."/>
            <person name="Mayilraj S."/>
            <person name="Subramanian S."/>
        </authorList>
    </citation>
    <scope>NUCLEOTIDE SEQUENCE [LARGE SCALE GENOMIC DNA]</scope>
    <source>
        <strain evidence="11">DSM 2262</strain>
    </source>
</reference>
<dbReference type="Pfam" id="PF08448">
    <property type="entry name" value="PAS_4"/>
    <property type="match status" value="1"/>
</dbReference>
<dbReference type="InterPro" id="IPR000700">
    <property type="entry name" value="PAS-assoc_C"/>
</dbReference>
<dbReference type="CDD" id="cd00130">
    <property type="entry name" value="PAS"/>
    <property type="match status" value="1"/>
</dbReference>
<dbReference type="PRINTS" id="PR00344">
    <property type="entry name" value="BCTRLSENSOR"/>
</dbReference>
<dbReference type="SMART" id="SM00388">
    <property type="entry name" value="HisKA"/>
    <property type="match status" value="1"/>
</dbReference>
<dbReference type="InterPro" id="IPR013656">
    <property type="entry name" value="PAS_4"/>
</dbReference>
<dbReference type="InterPro" id="IPR005467">
    <property type="entry name" value="His_kinase_dom"/>
</dbReference>
<keyword evidence="3 4" id="KW-0597">Phosphoprotein</keyword>
<evidence type="ECO:0000259" key="8">
    <source>
        <dbReference type="PROSITE" id="PS50110"/>
    </source>
</evidence>
<organism evidence="11 12">
    <name type="scientific">Cystobacter fuscus (strain ATCC 25194 / DSM 2262 / NBRC 100088 / M29)</name>
    <dbReference type="NCBI Taxonomy" id="1242864"/>
    <lineage>
        <taxon>Bacteria</taxon>
        <taxon>Pseudomonadati</taxon>
        <taxon>Myxococcota</taxon>
        <taxon>Myxococcia</taxon>
        <taxon>Myxococcales</taxon>
        <taxon>Cystobacterineae</taxon>
        <taxon>Archangiaceae</taxon>
        <taxon>Cystobacter</taxon>
    </lineage>
</organism>
<dbReference type="CDD" id="cd16919">
    <property type="entry name" value="HATPase_CckA-like"/>
    <property type="match status" value="1"/>
</dbReference>
<evidence type="ECO:0000259" key="7">
    <source>
        <dbReference type="PROSITE" id="PS50109"/>
    </source>
</evidence>
<dbReference type="Gene3D" id="1.10.287.130">
    <property type="match status" value="1"/>
</dbReference>
<gene>
    <name evidence="11" type="ORF">D187_000100</name>
</gene>
<comment type="caution">
    <text evidence="11">The sequence shown here is derived from an EMBL/GenBank/DDBJ whole genome shotgun (WGS) entry which is preliminary data.</text>
</comment>
<dbReference type="PANTHER" id="PTHR43065">
    <property type="entry name" value="SENSOR HISTIDINE KINASE"/>
    <property type="match status" value="1"/>
</dbReference>
<dbReference type="PROSITE" id="PS50109">
    <property type="entry name" value="HIS_KIN"/>
    <property type="match status" value="1"/>
</dbReference>
<evidence type="ECO:0000256" key="5">
    <source>
        <dbReference type="SAM" id="Coils"/>
    </source>
</evidence>
<feature type="region of interest" description="Disordered" evidence="6">
    <location>
        <begin position="731"/>
        <end position="769"/>
    </location>
</feature>
<accession>S9R6P8</accession>
<evidence type="ECO:0000256" key="3">
    <source>
        <dbReference type="ARBA" id="ARBA00022553"/>
    </source>
</evidence>
<dbReference type="InterPro" id="IPR035965">
    <property type="entry name" value="PAS-like_dom_sf"/>
</dbReference>
<dbReference type="InterPro" id="IPR001789">
    <property type="entry name" value="Sig_transdc_resp-reg_receiver"/>
</dbReference>
<feature type="domain" description="PAC" evidence="10">
    <location>
        <begin position="264"/>
        <end position="319"/>
    </location>
</feature>
<evidence type="ECO:0000256" key="6">
    <source>
        <dbReference type="SAM" id="MobiDB-lite"/>
    </source>
</evidence>
<dbReference type="InterPro" id="IPR003661">
    <property type="entry name" value="HisK_dim/P_dom"/>
</dbReference>
<keyword evidence="12" id="KW-1185">Reference proteome</keyword>
<name>S9R6P8_CYSF2</name>
<dbReference type="SMART" id="SM00091">
    <property type="entry name" value="PAS"/>
    <property type="match status" value="1"/>
</dbReference>
<feature type="domain" description="Response regulatory" evidence="8">
    <location>
        <begin position="774"/>
        <end position="888"/>
    </location>
</feature>
<dbReference type="Gene3D" id="3.30.450.20">
    <property type="entry name" value="PAS domain"/>
    <property type="match status" value="2"/>
</dbReference>
<dbReference type="SUPFAM" id="SSF47384">
    <property type="entry name" value="Homodimeric domain of signal transducing histidine kinase"/>
    <property type="match status" value="1"/>
</dbReference>
<evidence type="ECO:0000259" key="9">
    <source>
        <dbReference type="PROSITE" id="PS50112"/>
    </source>
</evidence>
<dbReference type="EMBL" id="ANAH02000001">
    <property type="protein sequence ID" value="EPX64678.1"/>
    <property type="molecule type" value="Genomic_DNA"/>
</dbReference>
<dbReference type="InterPro" id="IPR011006">
    <property type="entry name" value="CheY-like_superfamily"/>
</dbReference>
<feature type="domain" description="Histidine kinase" evidence="7">
    <location>
        <begin position="364"/>
        <end position="587"/>
    </location>
</feature>
<dbReference type="InterPro" id="IPR036097">
    <property type="entry name" value="HisK_dim/P_sf"/>
</dbReference>
<evidence type="ECO:0000259" key="10">
    <source>
        <dbReference type="PROSITE" id="PS50113"/>
    </source>
</evidence>
<keyword evidence="11" id="KW-0418">Kinase</keyword>
<comment type="catalytic activity">
    <reaction evidence="1">
        <text>ATP + protein L-histidine = ADP + protein N-phospho-L-histidine.</text>
        <dbReference type="EC" id="2.7.13.3"/>
    </reaction>
</comment>
<dbReference type="PANTHER" id="PTHR43065:SF42">
    <property type="entry name" value="TWO-COMPONENT SENSOR PPRA"/>
    <property type="match status" value="1"/>
</dbReference>
<dbReference type="AlphaFoldDB" id="S9R6P8"/>
<dbReference type="EC" id="2.7.13.3" evidence="2"/>
<dbReference type="InterPro" id="IPR000014">
    <property type="entry name" value="PAS"/>
</dbReference>
<dbReference type="CDD" id="cd18161">
    <property type="entry name" value="REC_hyHK_blue-like"/>
    <property type="match status" value="1"/>
</dbReference>
<dbReference type="SMART" id="SM00387">
    <property type="entry name" value="HATPase_c"/>
    <property type="match status" value="1"/>
</dbReference>
<feature type="modified residue" description="4-aspartylphosphate" evidence="4">
    <location>
        <position position="823"/>
    </location>
</feature>
<feature type="coiled-coil region" evidence="5">
    <location>
        <begin position="310"/>
        <end position="355"/>
    </location>
</feature>
<dbReference type="Proteomes" id="UP000011682">
    <property type="component" value="Unassembled WGS sequence"/>
</dbReference>
<evidence type="ECO:0000313" key="12">
    <source>
        <dbReference type="Proteomes" id="UP000011682"/>
    </source>
</evidence>
<evidence type="ECO:0000256" key="1">
    <source>
        <dbReference type="ARBA" id="ARBA00000085"/>
    </source>
</evidence>
<feature type="domain" description="Response regulatory" evidence="8">
    <location>
        <begin position="607"/>
        <end position="723"/>
    </location>
</feature>
<dbReference type="SUPFAM" id="SSF55874">
    <property type="entry name" value="ATPase domain of HSP90 chaperone/DNA topoisomerase II/histidine kinase"/>
    <property type="match status" value="1"/>
</dbReference>
<dbReference type="eggNOG" id="COG4191">
    <property type="taxonomic scope" value="Bacteria"/>
</dbReference>
<dbReference type="InterPro" id="IPR004358">
    <property type="entry name" value="Sig_transdc_His_kin-like_C"/>
</dbReference>
<evidence type="ECO:0000313" key="11">
    <source>
        <dbReference type="EMBL" id="EPX64678.1"/>
    </source>
</evidence>
<dbReference type="eggNOG" id="COG0784">
    <property type="taxonomic scope" value="Bacteria"/>
</dbReference>
<keyword evidence="5" id="KW-0175">Coiled coil</keyword>
<dbReference type="GO" id="GO:0000155">
    <property type="term" value="F:phosphorelay sensor kinase activity"/>
    <property type="evidence" value="ECO:0007669"/>
    <property type="project" value="InterPro"/>
</dbReference>
<feature type="domain" description="PAS" evidence="9">
    <location>
        <begin position="21"/>
        <end position="92"/>
    </location>
</feature>
<dbReference type="PROSITE" id="PS50112">
    <property type="entry name" value="PAS"/>
    <property type="match status" value="1"/>
</dbReference>
<feature type="compositionally biased region" description="Low complexity" evidence="6">
    <location>
        <begin position="757"/>
        <end position="769"/>
    </location>
</feature>
<keyword evidence="11" id="KW-0808">Transferase</keyword>
<dbReference type="PROSITE" id="PS50110">
    <property type="entry name" value="RESPONSE_REGULATORY"/>
    <property type="match status" value="2"/>
</dbReference>
<dbReference type="Pfam" id="PF00512">
    <property type="entry name" value="HisKA"/>
    <property type="match status" value="1"/>
</dbReference>